<protein>
    <recommendedName>
        <fullName evidence="7">Indole-3-acetic acid-amido synthetase GH3.6</fullName>
    </recommendedName>
</protein>
<organism evidence="5 6">
    <name type="scientific">Dorcoceras hygrometricum</name>
    <dbReference type="NCBI Taxonomy" id="472368"/>
    <lineage>
        <taxon>Eukaryota</taxon>
        <taxon>Viridiplantae</taxon>
        <taxon>Streptophyta</taxon>
        <taxon>Embryophyta</taxon>
        <taxon>Tracheophyta</taxon>
        <taxon>Spermatophyta</taxon>
        <taxon>Magnoliopsida</taxon>
        <taxon>eudicotyledons</taxon>
        <taxon>Gunneridae</taxon>
        <taxon>Pentapetalae</taxon>
        <taxon>asterids</taxon>
        <taxon>lamiids</taxon>
        <taxon>Lamiales</taxon>
        <taxon>Gesneriaceae</taxon>
        <taxon>Didymocarpoideae</taxon>
        <taxon>Trichosporeae</taxon>
        <taxon>Loxocarpinae</taxon>
        <taxon>Dorcoceras</taxon>
    </lineage>
</organism>
<evidence type="ECO:0000256" key="1">
    <source>
        <dbReference type="ARBA" id="ARBA00008068"/>
    </source>
</evidence>
<dbReference type="InterPro" id="IPR055378">
    <property type="entry name" value="GH3_C"/>
</dbReference>
<evidence type="ECO:0000313" key="6">
    <source>
        <dbReference type="Proteomes" id="UP000250235"/>
    </source>
</evidence>
<reference evidence="5 6" key="1">
    <citation type="journal article" date="2015" name="Proc. Natl. Acad. Sci. U.S.A.">
        <title>The resurrection genome of Boea hygrometrica: A blueprint for survival of dehydration.</title>
        <authorList>
            <person name="Xiao L."/>
            <person name="Yang G."/>
            <person name="Zhang L."/>
            <person name="Yang X."/>
            <person name="Zhao S."/>
            <person name="Ji Z."/>
            <person name="Zhou Q."/>
            <person name="Hu M."/>
            <person name="Wang Y."/>
            <person name="Chen M."/>
            <person name="Xu Y."/>
            <person name="Jin H."/>
            <person name="Xiao X."/>
            <person name="Hu G."/>
            <person name="Bao F."/>
            <person name="Hu Y."/>
            <person name="Wan P."/>
            <person name="Li L."/>
            <person name="Deng X."/>
            <person name="Kuang T."/>
            <person name="Xiang C."/>
            <person name="Zhu J.K."/>
            <person name="Oliver M.J."/>
            <person name="He Y."/>
        </authorList>
    </citation>
    <scope>NUCLEOTIDE SEQUENCE [LARGE SCALE GENOMIC DNA]</scope>
    <source>
        <strain evidence="6">cv. XS01</strain>
    </source>
</reference>
<dbReference type="OrthoDB" id="10004661at2759"/>
<dbReference type="Proteomes" id="UP000250235">
    <property type="component" value="Unassembled WGS sequence"/>
</dbReference>
<dbReference type="PANTHER" id="PTHR31901:SF9">
    <property type="entry name" value="GH3 DOMAIN-CONTAINING PROTEIN"/>
    <property type="match status" value="1"/>
</dbReference>
<dbReference type="AlphaFoldDB" id="A0A2Z6ZZV0"/>
<evidence type="ECO:0000259" key="4">
    <source>
        <dbReference type="Pfam" id="PF23572"/>
    </source>
</evidence>
<evidence type="ECO:0008006" key="7">
    <source>
        <dbReference type="Google" id="ProtNLM"/>
    </source>
</evidence>
<sequence length="552" mass="62179">MEFIENVTKNADEIQAKVLAEILSRNADVEYLKRYGLNGHTDKEDFKKTIPVISYDDIQSDIKRIANGDKSRLLCSEPISEFLTSSGTSGGERKLIPFTEEELQRRAMFNSLLMPVISQYVPGLDRGKGMLFLFVKSDAKTPSGLLARPALTSYFKSSYFKNRPHDPYTNYTSPNEAILCEDYYQSVYCQMLCGLCQNKQVLRVGTGTINSKITDPSVGEAVMRTLKPDPELADFIESECRKDSWQGIIPRLWPNTKYIDAIVTGSMSQYIPTVDYYSNELPIVSPIYAASEGYFGINLDPLSKPSDVSYTLIPTMGYFEFSPLNRNTDAGNGVKQQELVDLVDVKLGEEYEIVVTTYAGRLYRYRVGDLLRVAGFKNNAPKFHFVCRKNVILSIDSDKTDEAELQHAVEKAASHLIPFKARVAEYTSYADTTKVPGHYVLYWELSQSASSNPIPPSVLEDCCMTMEESLASTYRQHRVHDAISPLELRIVEAGTFDRLMDYVISLGGSISQYKTPRCVKSAAILEVLNSRILSSYFSPKCPQWTPRSNYED</sequence>
<keyword evidence="2" id="KW-0436">Ligase</keyword>
<gene>
    <name evidence="5" type="ORF">F511_40091</name>
</gene>
<feature type="domain" description="GH3 C-terminal" evidence="4">
    <location>
        <begin position="404"/>
        <end position="521"/>
    </location>
</feature>
<evidence type="ECO:0000256" key="2">
    <source>
        <dbReference type="ARBA" id="ARBA00022598"/>
    </source>
</evidence>
<dbReference type="InterPro" id="IPR004993">
    <property type="entry name" value="GH3"/>
</dbReference>
<evidence type="ECO:0000313" key="5">
    <source>
        <dbReference type="EMBL" id="KZV14756.1"/>
    </source>
</evidence>
<dbReference type="GO" id="GO:0005737">
    <property type="term" value="C:cytoplasm"/>
    <property type="evidence" value="ECO:0007669"/>
    <property type="project" value="TreeGrafter"/>
</dbReference>
<feature type="domain" description="GH3 middle" evidence="3">
    <location>
        <begin position="310"/>
        <end position="388"/>
    </location>
</feature>
<dbReference type="EMBL" id="KV020186">
    <property type="protein sequence ID" value="KZV14756.1"/>
    <property type="molecule type" value="Genomic_DNA"/>
</dbReference>
<dbReference type="Pfam" id="PF23571">
    <property type="entry name" value="GH3_M"/>
    <property type="match status" value="1"/>
</dbReference>
<accession>A0A2Z6ZZV0</accession>
<name>A0A2Z6ZZV0_9LAMI</name>
<dbReference type="PANTHER" id="PTHR31901">
    <property type="entry name" value="GH3 DOMAIN-CONTAINING PROTEIN"/>
    <property type="match status" value="1"/>
</dbReference>
<dbReference type="GO" id="GO:0010279">
    <property type="term" value="F:indole-3-acetic acid amido synthetase activity"/>
    <property type="evidence" value="ECO:0007669"/>
    <property type="project" value="TreeGrafter"/>
</dbReference>
<dbReference type="Pfam" id="PF03321">
    <property type="entry name" value="GH3"/>
    <property type="match status" value="1"/>
</dbReference>
<dbReference type="InterPro" id="IPR055377">
    <property type="entry name" value="GH3_M"/>
</dbReference>
<evidence type="ECO:0000259" key="3">
    <source>
        <dbReference type="Pfam" id="PF23571"/>
    </source>
</evidence>
<comment type="similarity">
    <text evidence="1">Belongs to the IAA-amido conjugating enzyme family.</text>
</comment>
<proteinExistence type="inferred from homology"/>
<keyword evidence="6" id="KW-1185">Reference proteome</keyword>
<dbReference type="Pfam" id="PF23572">
    <property type="entry name" value="GH3_C"/>
    <property type="match status" value="1"/>
</dbReference>